<dbReference type="PROSITE" id="PS50984">
    <property type="entry name" value="TRUD"/>
    <property type="match status" value="1"/>
</dbReference>
<dbReference type="PANTHER" id="PTHR13326">
    <property type="entry name" value="TRNA PSEUDOURIDINE SYNTHASE D"/>
    <property type="match status" value="1"/>
</dbReference>
<feature type="region of interest" description="Disordered" evidence="4">
    <location>
        <begin position="680"/>
        <end position="735"/>
    </location>
</feature>
<evidence type="ECO:0000313" key="6">
    <source>
        <dbReference type="EMBL" id="ETB58830.1"/>
    </source>
</evidence>
<dbReference type="InterPro" id="IPR001656">
    <property type="entry name" value="PsdUridine_synth_TruD"/>
</dbReference>
<dbReference type="InterPro" id="IPR042214">
    <property type="entry name" value="TruD_catalytic"/>
</dbReference>
<dbReference type="GO" id="GO:0008033">
    <property type="term" value="P:tRNA processing"/>
    <property type="evidence" value="ECO:0007669"/>
    <property type="project" value="UniProtKB-KW"/>
</dbReference>
<dbReference type="PROSITE" id="PS01268">
    <property type="entry name" value="UPF0024"/>
    <property type="match status" value="1"/>
</dbReference>
<dbReference type="InterPro" id="IPR020103">
    <property type="entry name" value="PsdUridine_synth_cat_dom_sf"/>
</dbReference>
<dbReference type="InterPro" id="IPR020119">
    <property type="entry name" value="PsdUridine_synth_TruD_CS"/>
</dbReference>
<dbReference type="GO" id="GO:0005634">
    <property type="term" value="C:nucleus"/>
    <property type="evidence" value="ECO:0007669"/>
    <property type="project" value="TreeGrafter"/>
</dbReference>
<evidence type="ECO:0000256" key="2">
    <source>
        <dbReference type="ARBA" id="ARBA00022694"/>
    </source>
</evidence>
<dbReference type="Pfam" id="PF01142">
    <property type="entry name" value="TruD"/>
    <property type="match status" value="2"/>
</dbReference>
<reference evidence="6 7" key="1">
    <citation type="submission" date="2013-11" db="EMBL/GenBank/DDBJ databases">
        <title>The Genome Sequence of Plasmodium yoelii 17X.</title>
        <authorList>
            <consortium name="The Broad Institute Genomics Platform"/>
            <consortium name="The Broad Institute Genome Sequencing Center for Infectious Disease"/>
            <person name="Neafsey D."/>
            <person name="Adams J."/>
            <person name="Walker B."/>
            <person name="Young S.K."/>
            <person name="Zeng Q."/>
            <person name="Gargeya S."/>
            <person name="Fitzgerald M."/>
            <person name="Haas B."/>
            <person name="Abouelleil A."/>
            <person name="Alvarado L."/>
            <person name="Chapman S.B."/>
            <person name="Gainer-Dewar J."/>
            <person name="Goldberg J."/>
            <person name="Griggs A."/>
            <person name="Gujja S."/>
            <person name="Hansen M."/>
            <person name="Howarth C."/>
            <person name="Imamovic A."/>
            <person name="Ireland A."/>
            <person name="Larimer J."/>
            <person name="McCowan C."/>
            <person name="Murphy C."/>
            <person name="Pearson M."/>
            <person name="Poon T.W."/>
            <person name="Priest M."/>
            <person name="Roberts A."/>
            <person name="Saif S."/>
            <person name="Shea T."/>
            <person name="Sykes S."/>
            <person name="Wortman J."/>
            <person name="Nusbaum C."/>
            <person name="Birren B."/>
        </authorList>
    </citation>
    <scope>NUCLEOTIDE SEQUENCE [LARGE SCALE GENOMIC DNA]</scope>
    <source>
        <strain evidence="6 7">17X</strain>
    </source>
</reference>
<dbReference type="SUPFAM" id="SSF55120">
    <property type="entry name" value="Pseudouridine synthase"/>
    <property type="match status" value="1"/>
</dbReference>
<comment type="similarity">
    <text evidence="1">Belongs to the pseudouridine synthase TruD family.</text>
</comment>
<evidence type="ECO:0000256" key="3">
    <source>
        <dbReference type="ARBA" id="ARBA00023235"/>
    </source>
</evidence>
<dbReference type="AlphaFoldDB" id="V7PIH3"/>
<keyword evidence="2" id="KW-0819">tRNA processing</keyword>
<dbReference type="InterPro" id="IPR011760">
    <property type="entry name" value="PsdUridine_synth_TruD_insert"/>
</dbReference>
<dbReference type="GO" id="GO:0003723">
    <property type="term" value="F:RNA binding"/>
    <property type="evidence" value="ECO:0007669"/>
    <property type="project" value="InterPro"/>
</dbReference>
<dbReference type="GO" id="GO:0001522">
    <property type="term" value="P:pseudouridine synthesis"/>
    <property type="evidence" value="ECO:0007669"/>
    <property type="project" value="InterPro"/>
</dbReference>
<dbReference type="EMBL" id="KI635769">
    <property type="protein sequence ID" value="ETB58830.1"/>
    <property type="molecule type" value="Genomic_DNA"/>
</dbReference>
<feature type="compositionally biased region" description="Polar residues" evidence="4">
    <location>
        <begin position="725"/>
        <end position="734"/>
    </location>
</feature>
<accession>V7PIH3</accession>
<dbReference type="OrthoDB" id="447290at2759"/>
<keyword evidence="7" id="KW-1185">Reference proteome</keyword>
<feature type="compositionally biased region" description="Basic and acidic residues" evidence="4">
    <location>
        <begin position="680"/>
        <end position="701"/>
    </location>
</feature>
<evidence type="ECO:0000256" key="1">
    <source>
        <dbReference type="ARBA" id="ARBA00007953"/>
    </source>
</evidence>
<dbReference type="Gene3D" id="3.30.2350.20">
    <property type="entry name" value="TruD, catalytic domain"/>
    <property type="match status" value="2"/>
</dbReference>
<keyword evidence="3" id="KW-0413">Isomerase</keyword>
<feature type="domain" description="TRUD" evidence="5">
    <location>
        <begin position="616"/>
        <end position="976"/>
    </location>
</feature>
<dbReference type="GO" id="GO:0009982">
    <property type="term" value="F:pseudouridine synthase activity"/>
    <property type="evidence" value="ECO:0007669"/>
    <property type="project" value="InterPro"/>
</dbReference>
<evidence type="ECO:0000256" key="4">
    <source>
        <dbReference type="SAM" id="MobiDB-lite"/>
    </source>
</evidence>
<protein>
    <recommendedName>
        <fullName evidence="5">TRUD domain-containing protein</fullName>
    </recommendedName>
</protein>
<dbReference type="Proteomes" id="UP000018538">
    <property type="component" value="Unassembled WGS sequence"/>
</dbReference>
<proteinExistence type="inferred from homology"/>
<dbReference type="PANTHER" id="PTHR13326:SF21">
    <property type="entry name" value="PSEUDOURIDYLATE SYNTHASE PUS7L"/>
    <property type="match status" value="1"/>
</dbReference>
<dbReference type="CDD" id="cd02576">
    <property type="entry name" value="PseudoU_synth_ScPUS7"/>
    <property type="match status" value="1"/>
</dbReference>
<gene>
    <name evidence="6" type="ORF">YYC_03605</name>
</gene>
<name>V7PIH3_PLAYE</name>
<organism evidence="6 7">
    <name type="scientific">Plasmodium yoelii 17X</name>
    <dbReference type="NCBI Taxonomy" id="1323249"/>
    <lineage>
        <taxon>Eukaryota</taxon>
        <taxon>Sar</taxon>
        <taxon>Alveolata</taxon>
        <taxon>Apicomplexa</taxon>
        <taxon>Aconoidasida</taxon>
        <taxon>Haemosporida</taxon>
        <taxon>Plasmodiidae</taxon>
        <taxon>Plasmodium</taxon>
        <taxon>Plasmodium (Vinckeia)</taxon>
    </lineage>
</organism>
<evidence type="ECO:0000313" key="7">
    <source>
        <dbReference type="Proteomes" id="UP000018538"/>
    </source>
</evidence>
<evidence type="ECO:0000259" key="5">
    <source>
        <dbReference type="PROSITE" id="PS50984"/>
    </source>
</evidence>
<sequence>MYLPYIENHGIEYLIRKNIHNLEGINGKVKTIFEDFHVHEITKNNVILHLDEIINKDKINQILEDKEKRDETNIFQNISNSDLCIQHFKKYINESDQNVFKKFLNILHQIYLLKQKKEQKNEDEQSEVENNKIESSNIEPFQKSKRKFTIPYCVLTKFDDPTLYEYNDQTNGDQNSKSNDILSVDEKKKIARKNIHNAINKYCPFLLTETKTVTKLDTVISHGNILSDHITDHLNESDTYEHLNHQINTDPQIQSEHKENDKKPFTIIEVYPNFNCLKIITPPEIFDKLKSNAKKLRSNKNDDFENVILEGLEKLKDISKDKNKQNNHDIKISMEKKNEYHNDINHQKDTHLNLFQDNQLGSCYDSIINNDGKCDNFSNNSVRKKRKINELSNEEKFIPILSNTNNLDSQKADQVSKSEKNIYAEIGIDTTVPIIKEETEKIEMKEENKHNCLKNDNNSYTIPQEKEGRCLSSDNFIDKINKMRGEKRSIKRDKKYLHFNLYKENKDICEILKKLKINLKKNNSDISYCGIKDKRGITIQKFCIQKIKKEDIYKMLINNNNWCNNVYLSNLEYKKNKLSLGYLKGNFFKILIRGVNNNEDEKIKFHNLFEILKNFGFINYYGHQRFGSKKIKNYQIGISILKKNYKQALFLIIENTDLDSEKKKALMDYLDKVEKEFLQSNDITHKSENENESKNESENKNGRSNVELNETGPIDPNPDLKPDNDTQILNSNSDKPIKIATIKNEKIFEKKKKKYQKNNDHLNRFLNKKKNEKNIIPNEIEEIINSISNNSHVEKIILGSLKNNHNFKNAFMNIPKDIFSLFIHATQSLIFNILVNIRMNKFGFKVVIGDLVQLSHKGNCGTELKSPGGVNSDYTYDSMSESETNYSDKKLNDSSLNNEIDFDETKIIIITEENISQYNIYDVVLPLPGDKNTLFPSNLIDEYKKVLESFELSFDHFKSDKHLFNASGGYRKIVVKPSNLHSVFIKADLTKKNTIPIIKGDLYNLINHKNDQSEQTYDQQLDQNIVFTNSSLYHDHLIKEIPNYQEMSSIFLTCSLPKSSYITVALMEIIK</sequence>